<protein>
    <submittedName>
        <fullName evidence="4">Adenine nucleotide alpha hydrolases-like protein</fullName>
    </submittedName>
</protein>
<dbReference type="InterPro" id="IPR014729">
    <property type="entry name" value="Rossmann-like_a/b/a_fold"/>
</dbReference>
<comment type="similarity">
    <text evidence="1">Belongs to the PAPS reductase family. CysH subfamily.</text>
</comment>
<dbReference type="PANTHER" id="PTHR46509">
    <property type="entry name" value="PHOSPHOADENOSINE PHOSPHOSULFATE REDUCTASE"/>
    <property type="match status" value="1"/>
</dbReference>
<feature type="domain" description="Phosphoadenosine phosphosulphate reductase" evidence="3">
    <location>
        <begin position="9"/>
        <end position="140"/>
    </location>
</feature>
<dbReference type="GO" id="GO:0004604">
    <property type="term" value="F:phosphoadenylyl-sulfate reductase (thioredoxin) activity"/>
    <property type="evidence" value="ECO:0007669"/>
    <property type="project" value="TreeGrafter"/>
</dbReference>
<dbReference type="InterPro" id="IPR002500">
    <property type="entry name" value="PAPS_reduct_dom"/>
</dbReference>
<evidence type="ECO:0000313" key="4">
    <source>
        <dbReference type="EMBL" id="KAF9474331.1"/>
    </source>
</evidence>
<dbReference type="GO" id="GO:0019379">
    <property type="term" value="P:sulfate assimilation, phosphoadenylyl sulfate reduction by phosphoadenylyl-sulfate reductase (thioredoxin)"/>
    <property type="evidence" value="ECO:0007669"/>
    <property type="project" value="TreeGrafter"/>
</dbReference>
<comment type="caution">
    <text evidence="4">The sequence shown here is derived from an EMBL/GenBank/DDBJ whole genome shotgun (WGS) entry which is preliminary data.</text>
</comment>
<dbReference type="OrthoDB" id="7869097at2759"/>
<sequence length="140" mass="16405">MLSKVTISPPPLIFLNTLYHFQETYELVEDVKKRYNVPVNVFKSEGCETVKDFEAKYGERHWETDEKNYDYVVKVRKKPVQRAYKQFNVQSVITGRRASQGGARASIQLLEVDATGLLKLYLLFAWNFAMVEWYITENNL</sequence>
<dbReference type="AlphaFoldDB" id="A0A9P5YUV7"/>
<evidence type="ECO:0000256" key="1">
    <source>
        <dbReference type="ARBA" id="ARBA00009732"/>
    </source>
</evidence>
<keyword evidence="5" id="KW-1185">Reference proteome</keyword>
<dbReference type="PANTHER" id="PTHR46509:SF1">
    <property type="entry name" value="PHOSPHOADENOSINE PHOSPHOSULFATE REDUCTASE"/>
    <property type="match status" value="1"/>
</dbReference>
<dbReference type="Gene3D" id="3.40.50.620">
    <property type="entry name" value="HUPs"/>
    <property type="match status" value="1"/>
</dbReference>
<dbReference type="Pfam" id="PF01507">
    <property type="entry name" value="PAPS_reduct"/>
    <property type="match status" value="1"/>
</dbReference>
<dbReference type="SUPFAM" id="SSF52402">
    <property type="entry name" value="Adenine nucleotide alpha hydrolases-like"/>
    <property type="match status" value="1"/>
</dbReference>
<keyword evidence="4" id="KW-0378">Hydrolase</keyword>
<organism evidence="4 5">
    <name type="scientific">Pholiota conissans</name>
    <dbReference type="NCBI Taxonomy" id="109636"/>
    <lineage>
        <taxon>Eukaryota</taxon>
        <taxon>Fungi</taxon>
        <taxon>Dikarya</taxon>
        <taxon>Basidiomycota</taxon>
        <taxon>Agaricomycotina</taxon>
        <taxon>Agaricomycetes</taxon>
        <taxon>Agaricomycetidae</taxon>
        <taxon>Agaricales</taxon>
        <taxon>Agaricineae</taxon>
        <taxon>Strophariaceae</taxon>
        <taxon>Pholiota</taxon>
    </lineage>
</organism>
<comment type="pathway">
    <text evidence="2">Sulfur metabolism; hydrogen sulfide biosynthesis; sulfite from sulfate.</text>
</comment>
<accession>A0A9P5YUV7</accession>
<dbReference type="GO" id="GO:0016787">
    <property type="term" value="F:hydrolase activity"/>
    <property type="evidence" value="ECO:0007669"/>
    <property type="project" value="UniProtKB-KW"/>
</dbReference>
<dbReference type="GO" id="GO:0005737">
    <property type="term" value="C:cytoplasm"/>
    <property type="evidence" value="ECO:0007669"/>
    <property type="project" value="TreeGrafter"/>
</dbReference>
<evidence type="ECO:0000259" key="3">
    <source>
        <dbReference type="Pfam" id="PF01507"/>
    </source>
</evidence>
<evidence type="ECO:0000256" key="2">
    <source>
        <dbReference type="ARBA" id="ARBA00024327"/>
    </source>
</evidence>
<gene>
    <name evidence="4" type="ORF">BDN70DRAFT_961133</name>
</gene>
<evidence type="ECO:0000313" key="5">
    <source>
        <dbReference type="Proteomes" id="UP000807469"/>
    </source>
</evidence>
<dbReference type="EMBL" id="MU155384">
    <property type="protein sequence ID" value="KAF9474331.1"/>
    <property type="molecule type" value="Genomic_DNA"/>
</dbReference>
<name>A0A9P5YUV7_9AGAR</name>
<proteinExistence type="inferred from homology"/>
<dbReference type="Proteomes" id="UP000807469">
    <property type="component" value="Unassembled WGS sequence"/>
</dbReference>
<reference evidence="4" key="1">
    <citation type="submission" date="2020-11" db="EMBL/GenBank/DDBJ databases">
        <authorList>
            <consortium name="DOE Joint Genome Institute"/>
            <person name="Ahrendt S."/>
            <person name="Riley R."/>
            <person name="Andreopoulos W."/>
            <person name="Labutti K."/>
            <person name="Pangilinan J."/>
            <person name="Ruiz-Duenas F.J."/>
            <person name="Barrasa J.M."/>
            <person name="Sanchez-Garcia M."/>
            <person name="Camarero S."/>
            <person name="Miyauchi S."/>
            <person name="Serrano A."/>
            <person name="Linde D."/>
            <person name="Babiker R."/>
            <person name="Drula E."/>
            <person name="Ayuso-Fernandez I."/>
            <person name="Pacheco R."/>
            <person name="Padilla G."/>
            <person name="Ferreira P."/>
            <person name="Barriuso J."/>
            <person name="Kellner H."/>
            <person name="Castanera R."/>
            <person name="Alfaro M."/>
            <person name="Ramirez L."/>
            <person name="Pisabarro A.G."/>
            <person name="Kuo A."/>
            <person name="Tritt A."/>
            <person name="Lipzen A."/>
            <person name="He G."/>
            <person name="Yan M."/>
            <person name="Ng V."/>
            <person name="Cullen D."/>
            <person name="Martin F."/>
            <person name="Rosso M.-N."/>
            <person name="Henrissat B."/>
            <person name="Hibbett D."/>
            <person name="Martinez A.T."/>
            <person name="Grigoriev I.V."/>
        </authorList>
    </citation>
    <scope>NUCLEOTIDE SEQUENCE</scope>
    <source>
        <strain evidence="4">CIRM-BRFM 674</strain>
    </source>
</reference>